<feature type="signal peptide" evidence="2">
    <location>
        <begin position="1"/>
        <end position="23"/>
    </location>
</feature>
<evidence type="ECO:0000256" key="2">
    <source>
        <dbReference type="SAM" id="SignalP"/>
    </source>
</evidence>
<dbReference type="Proteomes" id="UP001054902">
    <property type="component" value="Unassembled WGS sequence"/>
</dbReference>
<gene>
    <name evidence="3" type="ORF">CTEN210_00592</name>
</gene>
<keyword evidence="2" id="KW-0732">Signal</keyword>
<name>A0AAD3GZ32_9STRA</name>
<evidence type="ECO:0000313" key="4">
    <source>
        <dbReference type="Proteomes" id="UP001054902"/>
    </source>
</evidence>
<organism evidence="3 4">
    <name type="scientific">Chaetoceros tenuissimus</name>
    <dbReference type="NCBI Taxonomy" id="426638"/>
    <lineage>
        <taxon>Eukaryota</taxon>
        <taxon>Sar</taxon>
        <taxon>Stramenopiles</taxon>
        <taxon>Ochrophyta</taxon>
        <taxon>Bacillariophyta</taxon>
        <taxon>Coscinodiscophyceae</taxon>
        <taxon>Chaetocerotophycidae</taxon>
        <taxon>Chaetocerotales</taxon>
        <taxon>Chaetocerotaceae</taxon>
        <taxon>Chaetoceros</taxon>
    </lineage>
</organism>
<protein>
    <submittedName>
        <fullName evidence="3">Uncharacterized protein</fullName>
    </submittedName>
</protein>
<dbReference type="AlphaFoldDB" id="A0AAD3GZ32"/>
<feature type="compositionally biased region" description="Polar residues" evidence="1">
    <location>
        <begin position="93"/>
        <end position="103"/>
    </location>
</feature>
<feature type="chain" id="PRO_5041908388" evidence="2">
    <location>
        <begin position="24"/>
        <end position="245"/>
    </location>
</feature>
<feature type="region of interest" description="Disordered" evidence="1">
    <location>
        <begin position="91"/>
        <end position="126"/>
    </location>
</feature>
<keyword evidence="4" id="KW-1185">Reference proteome</keyword>
<proteinExistence type="predicted"/>
<feature type="region of interest" description="Disordered" evidence="1">
    <location>
        <begin position="156"/>
        <end position="245"/>
    </location>
</feature>
<feature type="compositionally biased region" description="Polar residues" evidence="1">
    <location>
        <begin position="178"/>
        <end position="231"/>
    </location>
</feature>
<sequence length="245" mass="26926">MKLSTKHILLAFQLMTALTAVSSFSQRPPSNRFRKDVDDMSFQEIQKIVTEMGYEVGTHDRAGLLMIAKGFPAAVRARKIGEQPAVRNVRGWNVSTSQANPQPASHRDGMAMVPYSPPQPSQARQQQPIYQNIGPNSAYAQGDSQPKNRDVNVVKNSTAGQPSAWKNDVYGNLPGQRDLQTFTRGPPSGNTRGNQNESTAQNNNSAQRVQRKQQPMQRNSNLSAYGDNLNSPRYRGTGGISDLSA</sequence>
<accession>A0AAD3GZ32</accession>
<reference evidence="3 4" key="1">
    <citation type="journal article" date="2021" name="Sci. Rep.">
        <title>The genome of the diatom Chaetoceros tenuissimus carries an ancient integrated fragment of an extant virus.</title>
        <authorList>
            <person name="Hongo Y."/>
            <person name="Kimura K."/>
            <person name="Takaki Y."/>
            <person name="Yoshida Y."/>
            <person name="Baba S."/>
            <person name="Kobayashi G."/>
            <person name="Nagasaki K."/>
            <person name="Hano T."/>
            <person name="Tomaru Y."/>
        </authorList>
    </citation>
    <scope>NUCLEOTIDE SEQUENCE [LARGE SCALE GENOMIC DNA]</scope>
    <source>
        <strain evidence="3 4">NIES-3715</strain>
    </source>
</reference>
<evidence type="ECO:0000313" key="3">
    <source>
        <dbReference type="EMBL" id="GFH44118.1"/>
    </source>
</evidence>
<dbReference type="EMBL" id="BLLK01000019">
    <property type="protein sequence ID" value="GFH44118.1"/>
    <property type="molecule type" value="Genomic_DNA"/>
</dbReference>
<comment type="caution">
    <text evidence="3">The sequence shown here is derived from an EMBL/GenBank/DDBJ whole genome shotgun (WGS) entry which is preliminary data.</text>
</comment>
<evidence type="ECO:0000256" key="1">
    <source>
        <dbReference type="SAM" id="MobiDB-lite"/>
    </source>
</evidence>